<reference evidence="1 2" key="1">
    <citation type="submission" date="2016-10" db="EMBL/GenBank/DDBJ databases">
        <authorList>
            <person name="Cai Z."/>
        </authorList>
    </citation>
    <scope>NUCLEOTIDE SEQUENCE [LARGE SCALE GENOMIC DNA]</scope>
</reference>
<sequence length="317" mass="34881">MPRSNACSDPDAVCFVQAEKDDEVEVPPWQPPLWDSESDIAALCRRVQFEASESDYNWGQLCDLLHQAFQDEDNADLQELLQLLGEFERVVRLRLDNDGGIAANCFWRLSSPVMVLSAAAERPGMGLNPEQQQLFEECLAAGSMQRLDDATHMKQINCIVRGLLTSFSLSSSLQEQQQVVTQLQPLLGKTLQLLSSSTSGSYISTVQHLQSILSAVAAINLQARETAAAANFVRDWSNALLLYYALELANAFTWRLLKSGLSQSDKAACAVQVLAACVTLRVHSAALVDAMKQLHAEPSVIDSMTLRQVEDLVEQAV</sequence>
<dbReference type="Proteomes" id="UP000256970">
    <property type="component" value="Unassembled WGS sequence"/>
</dbReference>
<dbReference type="AlphaFoldDB" id="A0A383WAE2"/>
<dbReference type="EMBL" id="FNXT01001196">
    <property type="protein sequence ID" value="SZX73656.1"/>
    <property type="molecule type" value="Genomic_DNA"/>
</dbReference>
<protein>
    <submittedName>
        <fullName evidence="1">Uncharacterized protein</fullName>
    </submittedName>
</protein>
<proteinExistence type="predicted"/>
<keyword evidence="2" id="KW-1185">Reference proteome</keyword>
<evidence type="ECO:0000313" key="2">
    <source>
        <dbReference type="Proteomes" id="UP000256970"/>
    </source>
</evidence>
<evidence type="ECO:0000313" key="1">
    <source>
        <dbReference type="EMBL" id="SZX73656.1"/>
    </source>
</evidence>
<name>A0A383WAE2_TETOB</name>
<accession>A0A383WAE2</accession>
<gene>
    <name evidence="1" type="ORF">BQ4739_LOCUS13911</name>
</gene>
<organism evidence="1 2">
    <name type="scientific">Tetradesmus obliquus</name>
    <name type="common">Green alga</name>
    <name type="synonym">Acutodesmus obliquus</name>
    <dbReference type="NCBI Taxonomy" id="3088"/>
    <lineage>
        <taxon>Eukaryota</taxon>
        <taxon>Viridiplantae</taxon>
        <taxon>Chlorophyta</taxon>
        <taxon>core chlorophytes</taxon>
        <taxon>Chlorophyceae</taxon>
        <taxon>CS clade</taxon>
        <taxon>Sphaeropleales</taxon>
        <taxon>Scenedesmaceae</taxon>
        <taxon>Tetradesmus</taxon>
    </lineage>
</organism>